<comment type="caution">
    <text evidence="3">The sequence shown here is derived from an EMBL/GenBank/DDBJ whole genome shotgun (WGS) entry which is preliminary data.</text>
</comment>
<evidence type="ECO:0000259" key="2">
    <source>
        <dbReference type="PROSITE" id="PS50076"/>
    </source>
</evidence>
<keyword evidence="1" id="KW-0143">Chaperone</keyword>
<accession>A0A5V6PUD7</accession>
<dbReference type="EMBL" id="AAHDIR010000004">
    <property type="protein sequence ID" value="EBU8204142.1"/>
    <property type="molecule type" value="Genomic_DNA"/>
</dbReference>
<reference evidence="3" key="1">
    <citation type="submission" date="2018-05" db="EMBL/GenBank/DDBJ databases">
        <authorList>
            <person name="Ashton P.M."/>
            <person name="Dallman T."/>
            <person name="Nair S."/>
            <person name="De Pinna E."/>
            <person name="Peters T."/>
            <person name="Grant K."/>
        </authorList>
    </citation>
    <scope>NUCLEOTIDE SEQUENCE</scope>
    <source>
        <strain evidence="3">374031</strain>
    </source>
</reference>
<dbReference type="Gene3D" id="1.10.287.110">
    <property type="entry name" value="DnaJ domain"/>
    <property type="match status" value="1"/>
</dbReference>
<organism evidence="3">
    <name type="scientific">Salmonella enterica subsp. enterica serovar Cardoner</name>
    <dbReference type="NCBI Taxonomy" id="2564309"/>
    <lineage>
        <taxon>Bacteria</taxon>
        <taxon>Pseudomonadati</taxon>
        <taxon>Pseudomonadota</taxon>
        <taxon>Gammaproteobacteria</taxon>
        <taxon>Enterobacterales</taxon>
        <taxon>Enterobacteriaceae</taxon>
        <taxon>Salmonella</taxon>
    </lineage>
</organism>
<gene>
    <name evidence="3" type="ORF">DLM21_07190</name>
</gene>
<dbReference type="InterPro" id="IPR001623">
    <property type="entry name" value="DnaJ_domain"/>
</dbReference>
<evidence type="ECO:0000313" key="3">
    <source>
        <dbReference type="EMBL" id="EBU8204142.1"/>
    </source>
</evidence>
<feature type="domain" description="J" evidence="2">
    <location>
        <begin position="5"/>
        <end position="68"/>
    </location>
</feature>
<name>A0A5V6PUD7_SALET</name>
<evidence type="ECO:0000256" key="1">
    <source>
        <dbReference type="ARBA" id="ARBA00023186"/>
    </source>
</evidence>
<dbReference type="InterPro" id="IPR050817">
    <property type="entry name" value="DjlA_DnaK_co-chaperone"/>
</dbReference>
<proteinExistence type="predicted"/>
<dbReference type="InterPro" id="IPR036869">
    <property type="entry name" value="J_dom_sf"/>
</dbReference>
<protein>
    <submittedName>
        <fullName evidence="3">Molecular chaperone DnaJ</fullName>
    </submittedName>
</protein>
<sequence>MNVQEALNVFGLSGDVTEADIKKAFKRLAVKFHPDKNPLGAEMMKMINAANDFLMNNLDKINQYKSLNLDDFYDYSDEMIKVLKALNSLAGIEFEVIGNWAWISGDTRPHKDILKALGCGWAPKKKQWFYRPAEHKSKYNRSEHSLDEIRAMYGDSKTAPYKSKAAQMALQMA</sequence>
<dbReference type="Pfam" id="PF00226">
    <property type="entry name" value="DnaJ"/>
    <property type="match status" value="1"/>
</dbReference>
<dbReference type="AlphaFoldDB" id="A0A5V6PUD7"/>
<dbReference type="CDD" id="cd06257">
    <property type="entry name" value="DnaJ"/>
    <property type="match status" value="1"/>
</dbReference>
<dbReference type="PROSITE" id="PS50076">
    <property type="entry name" value="DNAJ_2"/>
    <property type="match status" value="1"/>
</dbReference>
<dbReference type="PANTHER" id="PTHR24074">
    <property type="entry name" value="CO-CHAPERONE PROTEIN DJLA"/>
    <property type="match status" value="1"/>
</dbReference>
<dbReference type="PRINTS" id="PR00625">
    <property type="entry name" value="JDOMAIN"/>
</dbReference>
<dbReference type="SUPFAM" id="SSF46565">
    <property type="entry name" value="Chaperone J-domain"/>
    <property type="match status" value="1"/>
</dbReference>
<dbReference type="SMART" id="SM00271">
    <property type="entry name" value="DnaJ"/>
    <property type="match status" value="1"/>
</dbReference>